<protein>
    <submittedName>
        <fullName evidence="1">Uncharacterized protein</fullName>
    </submittedName>
</protein>
<evidence type="ECO:0000313" key="1">
    <source>
        <dbReference type="EMBL" id="ATW69980.1"/>
    </source>
</evidence>
<dbReference type="GeneID" id="40097317"/>
<dbReference type="Proteomes" id="UP000241842">
    <property type="component" value="Segment"/>
</dbReference>
<evidence type="ECO:0000313" key="2">
    <source>
        <dbReference type="Proteomes" id="UP000241842"/>
    </source>
</evidence>
<sequence length="100" mass="11307">MKHKQAYLCECGALSDTQDNCPDCGNDDLSDISVYLKFTIFDADSCNSLEVYIDTNMCLEDWNNLSDTDKIQHVAECKEQLLIRSEVIAVDNDGNDMFEV</sequence>
<dbReference type="RefSeq" id="YP_009620664.1">
    <property type="nucleotide sequence ID" value="NC_042090.1"/>
</dbReference>
<name>A0A2H4PRQ3_9CAUD</name>
<keyword evidence="2" id="KW-1185">Reference proteome</keyword>
<dbReference type="EMBL" id="MG030347">
    <property type="protein sequence ID" value="ATW69980.1"/>
    <property type="molecule type" value="Genomic_DNA"/>
</dbReference>
<reference evidence="2" key="1">
    <citation type="submission" date="2017-10" db="EMBL/GenBank/DDBJ databases">
        <title>Isolation and characterization of a group of new proteus bacteriophages.</title>
        <authorList>
            <person name="Kozlova Y.N."/>
            <person name="Morozova V.V."/>
            <person name="Babkin I.V."/>
            <person name="Tikunova N.V."/>
            <person name="Bokovaya O.V."/>
            <person name="Shedko E.D."/>
        </authorList>
    </citation>
    <scope>NUCLEOTIDE SEQUENCE [LARGE SCALE GENOMIC DNA]</scope>
</reference>
<organism evidence="1 2">
    <name type="scientific">Proteus phage PM135</name>
    <dbReference type="NCBI Taxonomy" id="2048008"/>
    <lineage>
        <taxon>Viruses</taxon>
        <taxon>Duplodnaviria</taxon>
        <taxon>Heunggongvirae</taxon>
        <taxon>Uroviricota</taxon>
        <taxon>Caudoviricetes</taxon>
        <taxon>Demerecviridae</taxon>
        <taxon>Novosibvirus</taxon>
        <taxon>Novosibvirus PM135</taxon>
    </lineage>
</organism>
<dbReference type="KEGG" id="vg:40097317"/>
<proteinExistence type="predicted"/>
<accession>A0A2H4PRQ3</accession>